<name>A0A8J2WSZ8_9STRA</name>
<dbReference type="PANTHER" id="PTHR24198">
    <property type="entry name" value="ANKYRIN REPEAT AND PROTEIN KINASE DOMAIN-CONTAINING PROTEIN"/>
    <property type="match status" value="1"/>
</dbReference>
<evidence type="ECO:0000313" key="4">
    <source>
        <dbReference type="EMBL" id="CAH0379628.1"/>
    </source>
</evidence>
<gene>
    <name evidence="4" type="ORF">PECAL_6P12560</name>
</gene>
<dbReference type="Gene3D" id="1.25.40.20">
    <property type="entry name" value="Ankyrin repeat-containing domain"/>
    <property type="match status" value="1"/>
</dbReference>
<proteinExistence type="predicted"/>
<sequence length="607" mass="67200">MAASTKQFTHAGAHVVTKADDINATAPPPAEPEGFPLHAMRMKDFLALEKLRPHNALKREGLVVALDFNGAHKDAKLNFVSHQWLAYAEADPNGDHLKTMQDVFRRVMAGESIFRSEDDWSAYTKGSNEENARWNPHAWSISPEEFTKSISEGWVWIRVWMDYISIPQVIGCSRDEVASVLADQKAAIQAIPSYVRHAQHFWICAPSGAQHVDTCCECNYDTWHSRGWCRMEEAALNLERLGDGRALLVTQPLGEEPAVSTFDKIDRAWNKTQRANSPLTGAYSCCRMNHVVVSKDGAKTKIGCDKVALKGVLHTLFDRKVAEIREACREEGSYKLDLEWNERMNHSNSTGQGAYRNLWFLVALKPMQLADTVDEIDYVERGWSKPFEELTREDYETFCREGNGHQGGLECDPERDLDTVAWNSANMGHLPMLRYCVEKLGADPNYSNHYHMSMLLMTGRFGHDACLRYLCSKLTKEQIDHTSGGLGLSAIGDAAKCGHAKCIRTLLSLGASVDPRRKNGKTPLHEACANGHVECVRCLVDGGAEVNAVDNNGMQPVDLAMASVTNREAVLEVLRAADATLRAAHATLMSGADACDACADDGCECAT</sequence>
<dbReference type="InterPro" id="IPR002110">
    <property type="entry name" value="Ankyrin_rpt"/>
</dbReference>
<feature type="repeat" description="ANK" evidence="3">
    <location>
        <begin position="519"/>
        <end position="551"/>
    </location>
</feature>
<keyword evidence="5" id="KW-1185">Reference proteome</keyword>
<protein>
    <submittedName>
        <fullName evidence="4">Uncharacterized protein</fullName>
    </submittedName>
</protein>
<dbReference type="PROSITE" id="PS50297">
    <property type="entry name" value="ANK_REP_REGION"/>
    <property type="match status" value="1"/>
</dbReference>
<reference evidence="4" key="1">
    <citation type="submission" date="2021-11" db="EMBL/GenBank/DDBJ databases">
        <authorList>
            <consortium name="Genoscope - CEA"/>
            <person name="William W."/>
        </authorList>
    </citation>
    <scope>NUCLEOTIDE SEQUENCE</scope>
</reference>
<keyword evidence="2 3" id="KW-0040">ANK repeat</keyword>
<evidence type="ECO:0000256" key="1">
    <source>
        <dbReference type="ARBA" id="ARBA00022737"/>
    </source>
</evidence>
<dbReference type="Proteomes" id="UP000789595">
    <property type="component" value="Unassembled WGS sequence"/>
</dbReference>
<keyword evidence="1" id="KW-0677">Repeat</keyword>
<dbReference type="PANTHER" id="PTHR24198:SF165">
    <property type="entry name" value="ANKYRIN REPEAT-CONTAINING PROTEIN-RELATED"/>
    <property type="match status" value="1"/>
</dbReference>
<dbReference type="OrthoDB" id="194358at2759"/>
<comment type="caution">
    <text evidence="4">The sequence shown here is derived from an EMBL/GenBank/DDBJ whole genome shotgun (WGS) entry which is preliminary data.</text>
</comment>
<evidence type="ECO:0000256" key="2">
    <source>
        <dbReference type="ARBA" id="ARBA00023043"/>
    </source>
</evidence>
<dbReference type="Pfam" id="PF12796">
    <property type="entry name" value="Ank_2"/>
    <property type="match status" value="1"/>
</dbReference>
<evidence type="ECO:0000313" key="5">
    <source>
        <dbReference type="Proteomes" id="UP000789595"/>
    </source>
</evidence>
<dbReference type="EMBL" id="CAKKNE010000006">
    <property type="protein sequence ID" value="CAH0379628.1"/>
    <property type="molecule type" value="Genomic_DNA"/>
</dbReference>
<dbReference type="PROSITE" id="PS50088">
    <property type="entry name" value="ANK_REPEAT"/>
    <property type="match status" value="1"/>
</dbReference>
<dbReference type="SMART" id="SM00248">
    <property type="entry name" value="ANK"/>
    <property type="match status" value="4"/>
</dbReference>
<evidence type="ECO:0000256" key="3">
    <source>
        <dbReference type="PROSITE-ProRule" id="PRU00023"/>
    </source>
</evidence>
<dbReference type="AlphaFoldDB" id="A0A8J2WSZ8"/>
<dbReference type="InterPro" id="IPR036770">
    <property type="entry name" value="Ankyrin_rpt-contain_sf"/>
</dbReference>
<organism evidence="4 5">
    <name type="scientific">Pelagomonas calceolata</name>
    <dbReference type="NCBI Taxonomy" id="35677"/>
    <lineage>
        <taxon>Eukaryota</taxon>
        <taxon>Sar</taxon>
        <taxon>Stramenopiles</taxon>
        <taxon>Ochrophyta</taxon>
        <taxon>Pelagophyceae</taxon>
        <taxon>Pelagomonadales</taxon>
        <taxon>Pelagomonadaceae</taxon>
        <taxon>Pelagomonas</taxon>
    </lineage>
</organism>
<accession>A0A8J2WSZ8</accession>
<dbReference type="SUPFAM" id="SSF48403">
    <property type="entry name" value="Ankyrin repeat"/>
    <property type="match status" value="1"/>
</dbReference>